<dbReference type="SUPFAM" id="SSF81321">
    <property type="entry name" value="Family A G protein-coupled receptor-like"/>
    <property type="match status" value="1"/>
</dbReference>
<evidence type="ECO:0000313" key="12">
    <source>
        <dbReference type="Proteomes" id="UP001347796"/>
    </source>
</evidence>
<protein>
    <recommendedName>
        <fullName evidence="10">G-protein coupled receptors family 1 profile domain-containing protein</fullName>
    </recommendedName>
</protein>
<evidence type="ECO:0000256" key="6">
    <source>
        <dbReference type="ARBA" id="ARBA00023136"/>
    </source>
</evidence>
<feature type="transmembrane region" description="Helical" evidence="9">
    <location>
        <begin position="20"/>
        <end position="38"/>
    </location>
</feature>
<evidence type="ECO:0000256" key="9">
    <source>
        <dbReference type="SAM" id="Phobius"/>
    </source>
</evidence>
<accession>A0AAN8JSE6</accession>
<sequence length="315" mass="36014">MWQNTTNVSIQEAQNVTNGLLGSLAFLLNIVTFVCIIMSRSLLARQKVVFISLIATDFTTSLIILMVRAVQFKYESDHFLCHIRLYTSLVVMFVTILSNLLNTTEPFLSMALPLHLDVKITWKHLAVCVLLCWVFAIVATFSFFWEGFGGIEKCQFMVIQHPRGYMFLGVFICVNFLIIIAMYAYITRVTRRHIRQIAATIVDDSSSENKRRTFYTTAGIRIAVTVGIIVCVFGISYVPLGVYVMYSVFNMPVDQAAKQNNQTVYAIIVTLFLMNSMINPIIYILRFKKCRDEMIARFWCCSRINLNINVSSEMS</sequence>
<evidence type="ECO:0000256" key="2">
    <source>
        <dbReference type="ARBA" id="ARBA00022475"/>
    </source>
</evidence>
<feature type="transmembrane region" description="Helical" evidence="9">
    <location>
        <begin position="83"/>
        <end position="101"/>
    </location>
</feature>
<keyword evidence="4 9" id="KW-1133">Transmembrane helix</keyword>
<dbReference type="PANTHER" id="PTHR24249">
    <property type="entry name" value="HISTAMINE RECEPTOR-RELATED G-PROTEIN COUPLED RECEPTOR"/>
    <property type="match status" value="1"/>
</dbReference>
<dbReference type="Pfam" id="PF00001">
    <property type="entry name" value="7tm_1"/>
    <property type="match status" value="1"/>
</dbReference>
<dbReference type="GO" id="GO:0005886">
    <property type="term" value="C:plasma membrane"/>
    <property type="evidence" value="ECO:0007669"/>
    <property type="project" value="UniProtKB-SubCell"/>
</dbReference>
<dbReference type="CDD" id="cd00637">
    <property type="entry name" value="7tm_classA_rhodopsin-like"/>
    <property type="match status" value="1"/>
</dbReference>
<keyword evidence="5" id="KW-0297">G-protein coupled receptor</keyword>
<dbReference type="InterPro" id="IPR017452">
    <property type="entry name" value="GPCR_Rhodpsn_7TM"/>
</dbReference>
<dbReference type="Gene3D" id="1.20.1070.10">
    <property type="entry name" value="Rhodopsin 7-helix transmembrane proteins"/>
    <property type="match status" value="1"/>
</dbReference>
<reference evidence="11 12" key="1">
    <citation type="submission" date="2024-01" db="EMBL/GenBank/DDBJ databases">
        <title>The genome of the rayed Mediterranean limpet Patella caerulea (Linnaeus, 1758).</title>
        <authorList>
            <person name="Anh-Thu Weber A."/>
            <person name="Halstead-Nussloch G."/>
        </authorList>
    </citation>
    <scope>NUCLEOTIDE SEQUENCE [LARGE SCALE GENOMIC DNA]</scope>
    <source>
        <strain evidence="11">AATW-2023a</strain>
        <tissue evidence="11">Whole specimen</tissue>
    </source>
</reference>
<dbReference type="AlphaFoldDB" id="A0AAN8JSE6"/>
<proteinExistence type="predicted"/>
<gene>
    <name evidence="11" type="ORF">SNE40_006692</name>
</gene>
<dbReference type="PROSITE" id="PS50262">
    <property type="entry name" value="G_PROTEIN_RECEP_F1_2"/>
    <property type="match status" value="1"/>
</dbReference>
<keyword evidence="6 9" id="KW-0472">Membrane</keyword>
<feature type="transmembrane region" description="Helical" evidence="9">
    <location>
        <begin position="264"/>
        <end position="285"/>
    </location>
</feature>
<evidence type="ECO:0000259" key="10">
    <source>
        <dbReference type="PROSITE" id="PS50262"/>
    </source>
</evidence>
<dbReference type="InterPro" id="IPR050569">
    <property type="entry name" value="TAAR"/>
</dbReference>
<comment type="caution">
    <text evidence="11">The sequence shown here is derived from an EMBL/GenBank/DDBJ whole genome shotgun (WGS) entry which is preliminary data.</text>
</comment>
<comment type="subcellular location">
    <subcellularLocation>
        <location evidence="1">Cell membrane</location>
        <topology evidence="1">Multi-pass membrane protein</topology>
    </subcellularLocation>
</comment>
<evidence type="ECO:0000256" key="3">
    <source>
        <dbReference type="ARBA" id="ARBA00022692"/>
    </source>
</evidence>
<name>A0AAN8JSE6_PATCE</name>
<dbReference type="InterPro" id="IPR000276">
    <property type="entry name" value="GPCR_Rhodpsn"/>
</dbReference>
<evidence type="ECO:0000313" key="11">
    <source>
        <dbReference type="EMBL" id="KAK6184172.1"/>
    </source>
</evidence>
<evidence type="ECO:0000256" key="7">
    <source>
        <dbReference type="ARBA" id="ARBA00023170"/>
    </source>
</evidence>
<feature type="transmembrane region" description="Helical" evidence="9">
    <location>
        <begin position="220"/>
        <end position="244"/>
    </location>
</feature>
<keyword evidence="7" id="KW-0675">Receptor</keyword>
<dbReference type="GO" id="GO:0004930">
    <property type="term" value="F:G protein-coupled receptor activity"/>
    <property type="evidence" value="ECO:0007669"/>
    <property type="project" value="UniProtKB-KW"/>
</dbReference>
<feature type="domain" description="G-protein coupled receptors family 1 profile" evidence="10">
    <location>
        <begin position="28"/>
        <end position="283"/>
    </location>
</feature>
<evidence type="ECO:0000256" key="8">
    <source>
        <dbReference type="ARBA" id="ARBA00023224"/>
    </source>
</evidence>
<feature type="transmembrane region" description="Helical" evidence="9">
    <location>
        <begin position="122"/>
        <end position="145"/>
    </location>
</feature>
<dbReference type="PRINTS" id="PR00237">
    <property type="entry name" value="GPCRRHODOPSN"/>
</dbReference>
<feature type="transmembrane region" description="Helical" evidence="9">
    <location>
        <begin position="50"/>
        <end position="71"/>
    </location>
</feature>
<keyword evidence="3 9" id="KW-0812">Transmembrane</keyword>
<evidence type="ECO:0000256" key="4">
    <source>
        <dbReference type="ARBA" id="ARBA00022989"/>
    </source>
</evidence>
<keyword evidence="12" id="KW-1185">Reference proteome</keyword>
<feature type="transmembrane region" description="Helical" evidence="9">
    <location>
        <begin position="165"/>
        <end position="186"/>
    </location>
</feature>
<dbReference type="EMBL" id="JAZGQO010000006">
    <property type="protein sequence ID" value="KAK6184172.1"/>
    <property type="molecule type" value="Genomic_DNA"/>
</dbReference>
<organism evidence="11 12">
    <name type="scientific">Patella caerulea</name>
    <name type="common">Rayed Mediterranean limpet</name>
    <dbReference type="NCBI Taxonomy" id="87958"/>
    <lineage>
        <taxon>Eukaryota</taxon>
        <taxon>Metazoa</taxon>
        <taxon>Spiralia</taxon>
        <taxon>Lophotrochozoa</taxon>
        <taxon>Mollusca</taxon>
        <taxon>Gastropoda</taxon>
        <taxon>Patellogastropoda</taxon>
        <taxon>Patelloidea</taxon>
        <taxon>Patellidae</taxon>
        <taxon>Patella</taxon>
    </lineage>
</organism>
<keyword evidence="8" id="KW-0807">Transducer</keyword>
<evidence type="ECO:0000256" key="1">
    <source>
        <dbReference type="ARBA" id="ARBA00004651"/>
    </source>
</evidence>
<evidence type="ECO:0000256" key="5">
    <source>
        <dbReference type="ARBA" id="ARBA00023040"/>
    </source>
</evidence>
<keyword evidence="2" id="KW-1003">Cell membrane</keyword>
<dbReference type="Proteomes" id="UP001347796">
    <property type="component" value="Unassembled WGS sequence"/>
</dbReference>